<organism evidence="6">
    <name type="scientific">Naegleria gruberi</name>
    <name type="common">Amoeba</name>
    <dbReference type="NCBI Taxonomy" id="5762"/>
    <lineage>
        <taxon>Eukaryota</taxon>
        <taxon>Discoba</taxon>
        <taxon>Heterolobosea</taxon>
        <taxon>Tetramitia</taxon>
        <taxon>Eutetramitia</taxon>
        <taxon>Vahlkampfiidae</taxon>
        <taxon>Naegleria</taxon>
    </lineage>
</organism>
<keyword evidence="3" id="KW-0732">Signal</keyword>
<dbReference type="GeneID" id="8862041"/>
<dbReference type="OMA" id="DPYMEID"/>
<keyword evidence="2" id="KW-1015">Disulfide bond</keyword>
<dbReference type="SMART" id="SM00329">
    <property type="entry name" value="BPI2"/>
    <property type="match status" value="1"/>
</dbReference>
<comment type="similarity">
    <text evidence="1">Belongs to the BPI/LBP/Plunc superfamily. BPI/LBP family.</text>
</comment>
<dbReference type="Proteomes" id="UP000006671">
    <property type="component" value="Unassembled WGS sequence"/>
</dbReference>
<dbReference type="VEuPathDB" id="AmoebaDB:NAEGRDRAFT_82253"/>
<evidence type="ECO:0000256" key="2">
    <source>
        <dbReference type="ARBA" id="ARBA00023157"/>
    </source>
</evidence>
<dbReference type="AlphaFoldDB" id="D2W3N8"/>
<dbReference type="GO" id="GO:0008289">
    <property type="term" value="F:lipid binding"/>
    <property type="evidence" value="ECO:0007669"/>
    <property type="project" value="InterPro"/>
</dbReference>
<dbReference type="PANTHER" id="PTHR10504:SF131">
    <property type="entry name" value="BPI2 DOMAIN-CONTAINING PROTEIN"/>
    <property type="match status" value="1"/>
</dbReference>
<dbReference type="InterPro" id="IPR001124">
    <property type="entry name" value="Lipid-bd_serum_glycop_C"/>
</dbReference>
<keyword evidence="6" id="KW-1185">Reference proteome</keyword>
<dbReference type="InterPro" id="IPR032942">
    <property type="entry name" value="BPI/LBP/Plunc"/>
</dbReference>
<name>D2W3N8_NAEGR</name>
<proteinExistence type="inferred from homology"/>
<dbReference type="PANTHER" id="PTHR10504">
    <property type="entry name" value="BACTERICIDAL PERMEABILITY-INCREASING BPI PROTEIN-RELATED"/>
    <property type="match status" value="1"/>
</dbReference>
<dbReference type="eggNOG" id="KOG4160">
    <property type="taxonomic scope" value="Eukaryota"/>
</dbReference>
<dbReference type="Gene3D" id="3.15.10.10">
    <property type="entry name" value="Bactericidal permeability-increasing protein, domain 1"/>
    <property type="match status" value="1"/>
</dbReference>
<dbReference type="InterPro" id="IPR017943">
    <property type="entry name" value="Bactericidal_perm-incr_a/b_dom"/>
</dbReference>
<evidence type="ECO:0000259" key="4">
    <source>
        <dbReference type="SMART" id="SM00329"/>
    </source>
</evidence>
<accession>D2W3N8</accession>
<feature type="chain" id="PRO_5003038854" evidence="3">
    <location>
        <begin position="32"/>
        <end position="538"/>
    </location>
</feature>
<dbReference type="GO" id="GO:0005615">
    <property type="term" value="C:extracellular space"/>
    <property type="evidence" value="ECO:0007669"/>
    <property type="project" value="TreeGrafter"/>
</dbReference>
<dbReference type="InParanoid" id="D2W3N8"/>
<dbReference type="Pfam" id="PF02886">
    <property type="entry name" value="LBP_BPI_CETP_C"/>
    <property type="match status" value="1"/>
</dbReference>
<dbReference type="EMBL" id="GG738933">
    <property type="protein sequence ID" value="EFC36293.1"/>
    <property type="molecule type" value="Genomic_DNA"/>
</dbReference>
<feature type="signal peptide" evidence="3">
    <location>
        <begin position="1"/>
        <end position="31"/>
    </location>
</feature>
<evidence type="ECO:0000313" key="5">
    <source>
        <dbReference type="EMBL" id="EFC36293.1"/>
    </source>
</evidence>
<dbReference type="Gene3D" id="3.15.20.10">
    <property type="entry name" value="Bactericidal permeability-increasing protein, domain 2"/>
    <property type="match status" value="1"/>
</dbReference>
<dbReference type="SUPFAM" id="SSF55394">
    <property type="entry name" value="Bactericidal permeability-increasing protein, BPI"/>
    <property type="match status" value="2"/>
</dbReference>
<gene>
    <name evidence="5" type="ORF">NAEGRDRAFT_82253</name>
</gene>
<dbReference type="OrthoDB" id="10255543at2759"/>
<sequence length="538" mass="58981">MQRNERGGVFILLVTLLISVALLVSNDQVLAMRMNHHHHGMKINSSSDMMMRGLKSKANIQVGAAAGLPGMTISIQQRSLNYMAQQFMPLIQQKLSSGFNIPDIHTEDHTPIGKVELSATNIQISGVSLATPVLTIGNGELLVNLPSAHADMHCNWKYDKKHFVSDHGSADAHITIAISLGLQISVLSPTQFGVTVNNVQAHFSQFDLKLHGGASWLYNFFIKNFKHHIEDNVTNMVTSQLTKSLNEVITKALSTISLEFDLKHGIVFDSSLRQVTYQSSSHFSIGVAGMFFNKGGNVYNGQPTTMLETLGSDKMIEIFIDQYVLNTAGFASSQANILNTVVTSANIPKNFGWLFNTSSYSSLVPSLYSLCNNCEIQLDITDATAPTANIDTQIGLELDAQASAIFQIIKPDKTIVNAFALKIEMAFDTLPTLQNNNLTFAFTYKNASISLQYSNIGQFSVGFLSDAIKAVIEFGVIPIANMFIGQKGVPLPVMKGLTLNNPAMVIEDGYICLRSDFTFQPSQKTSLPSSVFKNFRIY</sequence>
<dbReference type="Pfam" id="PF01273">
    <property type="entry name" value="LBP_BPI_CETP"/>
    <property type="match status" value="1"/>
</dbReference>
<reference evidence="5 6" key="1">
    <citation type="journal article" date="2010" name="Cell">
        <title>The genome of Naegleria gruberi illuminates early eukaryotic versatility.</title>
        <authorList>
            <person name="Fritz-Laylin L.K."/>
            <person name="Prochnik S.E."/>
            <person name="Ginger M.L."/>
            <person name="Dacks J.B."/>
            <person name="Carpenter M.L."/>
            <person name="Field M.C."/>
            <person name="Kuo A."/>
            <person name="Paredez A."/>
            <person name="Chapman J."/>
            <person name="Pham J."/>
            <person name="Shu S."/>
            <person name="Neupane R."/>
            <person name="Cipriano M."/>
            <person name="Mancuso J."/>
            <person name="Tu H."/>
            <person name="Salamov A."/>
            <person name="Lindquist E."/>
            <person name="Shapiro H."/>
            <person name="Lucas S."/>
            <person name="Grigoriev I.V."/>
            <person name="Cande W.Z."/>
            <person name="Fulton C."/>
            <person name="Rokhsar D.S."/>
            <person name="Dawson S.C."/>
        </authorList>
    </citation>
    <scope>NUCLEOTIDE SEQUENCE [LARGE SCALE GENOMIC DNA]</scope>
    <source>
        <strain evidence="5 6">NEG-M</strain>
    </source>
</reference>
<evidence type="ECO:0000313" key="6">
    <source>
        <dbReference type="Proteomes" id="UP000006671"/>
    </source>
</evidence>
<dbReference type="InterPro" id="IPR017942">
    <property type="entry name" value="Lipid-bd_serum_glycop_N"/>
</dbReference>
<dbReference type="KEGG" id="ngr:NAEGRDRAFT_82253"/>
<evidence type="ECO:0000256" key="3">
    <source>
        <dbReference type="SAM" id="SignalP"/>
    </source>
</evidence>
<feature type="domain" description="Lipid-binding serum glycoprotein C-terminal" evidence="4">
    <location>
        <begin position="310"/>
        <end position="515"/>
    </location>
</feature>
<evidence type="ECO:0000256" key="1">
    <source>
        <dbReference type="ARBA" id="ARBA00007292"/>
    </source>
</evidence>
<protein>
    <submittedName>
        <fullName evidence="5">Predicted protein</fullName>
    </submittedName>
</protein>
<dbReference type="RefSeq" id="XP_002669037.1">
    <property type="nucleotide sequence ID" value="XM_002668991.1"/>
</dbReference>